<sequence length="49" mass="5470">MKPININALQEIQALIEVLRELDDIDTIGNGIGIKIKILNRIDSLLDTL</sequence>
<evidence type="ECO:0000313" key="1">
    <source>
        <dbReference type="EMBL" id="CAB5223384.1"/>
    </source>
</evidence>
<dbReference type="EMBL" id="LR798320">
    <property type="protein sequence ID" value="CAB5223384.1"/>
    <property type="molecule type" value="Genomic_DNA"/>
</dbReference>
<proteinExistence type="predicted"/>
<name>A0A6J7X522_9CAUD</name>
<organism evidence="1">
    <name type="scientific">uncultured Caudovirales phage</name>
    <dbReference type="NCBI Taxonomy" id="2100421"/>
    <lineage>
        <taxon>Viruses</taxon>
        <taxon>Duplodnaviria</taxon>
        <taxon>Heunggongvirae</taxon>
        <taxon>Uroviricota</taxon>
        <taxon>Caudoviricetes</taxon>
        <taxon>Peduoviridae</taxon>
        <taxon>Maltschvirus</taxon>
        <taxon>Maltschvirus maltsch</taxon>
    </lineage>
</organism>
<protein>
    <submittedName>
        <fullName evidence="1">Uncharacterized protein</fullName>
    </submittedName>
</protein>
<gene>
    <name evidence="1" type="ORF">UFOVP384_40</name>
</gene>
<reference evidence="1" key="1">
    <citation type="submission" date="2020-05" db="EMBL/GenBank/DDBJ databases">
        <authorList>
            <person name="Chiriac C."/>
            <person name="Salcher M."/>
            <person name="Ghai R."/>
            <person name="Kavagutti S V."/>
        </authorList>
    </citation>
    <scope>NUCLEOTIDE SEQUENCE</scope>
</reference>
<accession>A0A6J7X522</accession>